<dbReference type="InterPro" id="IPR008310">
    <property type="entry name" value="UPF0735_ACT_dom-cont"/>
</dbReference>
<dbReference type="PIRSF" id="PIRSF025624">
    <property type="entry name" value="ACT_PheB"/>
    <property type="match status" value="1"/>
</dbReference>
<reference evidence="3 4" key="1">
    <citation type="submission" date="2017-09" db="EMBL/GenBank/DDBJ databases">
        <title>Bacterial strain isolated from the female urinary microbiota.</title>
        <authorList>
            <person name="Thomas-White K."/>
            <person name="Kumar N."/>
            <person name="Forster S."/>
            <person name="Putonti C."/>
            <person name="Lawley T."/>
            <person name="Wolfe A.J."/>
        </authorList>
    </citation>
    <scope>NUCLEOTIDE SEQUENCE [LARGE SCALE GENOMIC DNA]</scope>
    <source>
        <strain evidence="3 4">UMB0186</strain>
    </source>
</reference>
<dbReference type="InterPro" id="IPR002912">
    <property type="entry name" value="ACT_dom"/>
</dbReference>
<dbReference type="InterPro" id="IPR045865">
    <property type="entry name" value="ACT-like_dom_sf"/>
</dbReference>
<sequence>MDNEKVYYIIREDVLPEAVKKTIIMKKALEENPKLSILEASKRFDLSRSAFYKYKDTIFPIQEIQRQSILSLSIDVDDIPGILGRVLSVVNEEKCSVLTIHQTVPINSRATIIISLEIDPVHTNIEKLTKRIQNLEFVNKIKVIGVSM</sequence>
<evidence type="ECO:0000256" key="1">
    <source>
        <dbReference type="HAMAP-Rule" id="MF_00707"/>
    </source>
</evidence>
<proteinExistence type="inferred from homology"/>
<feature type="domain" description="ACT" evidence="2">
    <location>
        <begin position="71"/>
        <end position="146"/>
    </location>
</feature>
<dbReference type="HAMAP" id="MF_00707">
    <property type="entry name" value="UPF0735"/>
    <property type="match status" value="1"/>
</dbReference>
<accession>A0A2N6SH03</accession>
<evidence type="ECO:0000313" key="3">
    <source>
        <dbReference type="EMBL" id="PMC53139.1"/>
    </source>
</evidence>
<gene>
    <name evidence="3" type="ORF">CJ218_00935</name>
</gene>
<dbReference type="Proteomes" id="UP000235670">
    <property type="component" value="Unassembled WGS sequence"/>
</dbReference>
<dbReference type="STRING" id="84135.GCA_001052115_00003"/>
<organism evidence="3 4">
    <name type="scientific">Gemella sanguinis</name>
    <dbReference type="NCBI Taxonomy" id="84135"/>
    <lineage>
        <taxon>Bacteria</taxon>
        <taxon>Bacillati</taxon>
        <taxon>Bacillota</taxon>
        <taxon>Bacilli</taxon>
        <taxon>Bacillales</taxon>
        <taxon>Gemellaceae</taxon>
        <taxon>Gemella</taxon>
    </lineage>
</organism>
<dbReference type="EMBL" id="PNGT01000001">
    <property type="protein sequence ID" value="PMC53139.1"/>
    <property type="molecule type" value="Genomic_DNA"/>
</dbReference>
<dbReference type="RefSeq" id="WP_102189301.1">
    <property type="nucleotide sequence ID" value="NZ_CAUTAO010000006.1"/>
</dbReference>
<comment type="caution">
    <text evidence="3">The sequence shown here is derived from an EMBL/GenBank/DDBJ whole genome shotgun (WGS) entry which is preliminary data.</text>
</comment>
<dbReference type="OrthoDB" id="9788773at2"/>
<protein>
    <recommendedName>
        <fullName evidence="1">UPF0735 ACT domain-containing protein CJ218_00935</fullName>
    </recommendedName>
</protein>
<dbReference type="SUPFAM" id="SSF55021">
    <property type="entry name" value="ACT-like"/>
    <property type="match status" value="1"/>
</dbReference>
<dbReference type="Pfam" id="PF01842">
    <property type="entry name" value="ACT"/>
    <property type="match status" value="1"/>
</dbReference>
<dbReference type="Gene3D" id="3.30.70.260">
    <property type="match status" value="1"/>
</dbReference>
<name>A0A2N6SH03_9BACL</name>
<comment type="similarity">
    <text evidence="1">Belongs to the UPF0735 family.</text>
</comment>
<evidence type="ECO:0000259" key="2">
    <source>
        <dbReference type="PROSITE" id="PS51671"/>
    </source>
</evidence>
<dbReference type="PROSITE" id="PS51671">
    <property type="entry name" value="ACT"/>
    <property type="match status" value="1"/>
</dbReference>
<dbReference type="NCBIfam" id="NF003361">
    <property type="entry name" value="PRK04435.1"/>
    <property type="match status" value="1"/>
</dbReference>
<dbReference type="AlphaFoldDB" id="A0A2N6SH03"/>
<evidence type="ECO:0000313" key="4">
    <source>
        <dbReference type="Proteomes" id="UP000235670"/>
    </source>
</evidence>